<reference evidence="2" key="1">
    <citation type="submission" date="2022-08" db="EMBL/GenBank/DDBJ databases">
        <authorList>
            <person name="Gutierrez-Valencia J."/>
        </authorList>
    </citation>
    <scope>NUCLEOTIDE SEQUENCE</scope>
</reference>
<dbReference type="AlphaFoldDB" id="A0AAV0KXH4"/>
<keyword evidence="3" id="KW-1185">Reference proteome</keyword>
<comment type="caution">
    <text evidence="2">The sequence shown here is derived from an EMBL/GenBank/DDBJ whole genome shotgun (WGS) entry which is preliminary data.</text>
</comment>
<accession>A0AAV0KXH4</accession>
<name>A0AAV0KXH4_9ROSI</name>
<proteinExistence type="predicted"/>
<organism evidence="2 3">
    <name type="scientific">Linum tenue</name>
    <dbReference type="NCBI Taxonomy" id="586396"/>
    <lineage>
        <taxon>Eukaryota</taxon>
        <taxon>Viridiplantae</taxon>
        <taxon>Streptophyta</taxon>
        <taxon>Embryophyta</taxon>
        <taxon>Tracheophyta</taxon>
        <taxon>Spermatophyta</taxon>
        <taxon>Magnoliopsida</taxon>
        <taxon>eudicotyledons</taxon>
        <taxon>Gunneridae</taxon>
        <taxon>Pentapetalae</taxon>
        <taxon>rosids</taxon>
        <taxon>fabids</taxon>
        <taxon>Malpighiales</taxon>
        <taxon>Linaceae</taxon>
        <taxon>Linum</taxon>
    </lineage>
</organism>
<feature type="non-terminal residue" evidence="2">
    <location>
        <position position="136"/>
    </location>
</feature>
<feature type="compositionally biased region" description="Basic and acidic residues" evidence="1">
    <location>
        <begin position="37"/>
        <end position="54"/>
    </location>
</feature>
<gene>
    <name evidence="2" type="ORF">LITE_LOCUS20602</name>
</gene>
<dbReference type="Proteomes" id="UP001154282">
    <property type="component" value="Unassembled WGS sequence"/>
</dbReference>
<evidence type="ECO:0000313" key="3">
    <source>
        <dbReference type="Proteomes" id="UP001154282"/>
    </source>
</evidence>
<sequence length="136" mass="15272">SAIAEGAKVCGDGDGQQPSYGNGGNVEKRNAHIPPSRGRDDDYIEGRNHADRASNRWKHEGHRVPPLHKSMLLIPWLVRIVGELPDDVTDAQIERYARIYLICLVGGFLFPSKSGGNMHCMWLRVLLEDWDEIGRK</sequence>
<feature type="region of interest" description="Disordered" evidence="1">
    <location>
        <begin position="1"/>
        <end position="54"/>
    </location>
</feature>
<evidence type="ECO:0000256" key="1">
    <source>
        <dbReference type="SAM" id="MobiDB-lite"/>
    </source>
</evidence>
<feature type="non-terminal residue" evidence="2">
    <location>
        <position position="1"/>
    </location>
</feature>
<dbReference type="EMBL" id="CAMGYJ010000005">
    <property type="protein sequence ID" value="CAI0426000.1"/>
    <property type="molecule type" value="Genomic_DNA"/>
</dbReference>
<protein>
    <submittedName>
        <fullName evidence="2">Uncharacterized protein</fullName>
    </submittedName>
</protein>
<evidence type="ECO:0000313" key="2">
    <source>
        <dbReference type="EMBL" id="CAI0426000.1"/>
    </source>
</evidence>